<evidence type="ECO:0000256" key="14">
    <source>
        <dbReference type="ARBA" id="ARBA00046362"/>
    </source>
</evidence>
<keyword evidence="5" id="KW-0399">Innate immunity</keyword>
<accession>A0AA35PSB5</accession>
<keyword evidence="9" id="KW-0805">Transcription regulation</keyword>
<keyword evidence="8" id="KW-0391">Immunity</keyword>
<evidence type="ECO:0000256" key="12">
    <source>
        <dbReference type="ARBA" id="ARBA00023242"/>
    </source>
</evidence>
<evidence type="ECO:0000256" key="13">
    <source>
        <dbReference type="ARBA" id="ARBA00042167"/>
    </source>
</evidence>
<keyword evidence="12" id="KW-0539">Nucleus</keyword>
<dbReference type="Proteomes" id="UP001178461">
    <property type="component" value="Chromosome 17"/>
</dbReference>
<keyword evidence="10" id="KW-0804">Transcription</keyword>
<dbReference type="PANTHER" id="PTHR21737:SF3">
    <property type="entry name" value="POLYGLUTAMINE-BINDING PROTEIN 1"/>
    <property type="match status" value="1"/>
</dbReference>
<evidence type="ECO:0000256" key="1">
    <source>
        <dbReference type="ARBA" id="ARBA00004324"/>
    </source>
</evidence>
<feature type="region of interest" description="Disordered" evidence="15">
    <location>
        <begin position="125"/>
        <end position="146"/>
    </location>
</feature>
<feature type="domain" description="WW" evidence="16">
    <location>
        <begin position="46"/>
        <end position="80"/>
    </location>
</feature>
<name>A0AA35PSB5_9SAUR</name>
<dbReference type="GO" id="GO:0045087">
    <property type="term" value="P:innate immune response"/>
    <property type="evidence" value="ECO:0007669"/>
    <property type="project" value="UniProtKB-KW"/>
</dbReference>
<dbReference type="PANTHER" id="PTHR21737">
    <property type="entry name" value="POLYGLUTAMINE BINDING PROTEIN 1/MARVEL MEMBRANE-ASSOCIATING DOMAIN CONTAINING 3"/>
    <property type="match status" value="1"/>
</dbReference>
<dbReference type="SMART" id="SM00456">
    <property type="entry name" value="WW"/>
    <property type="match status" value="1"/>
</dbReference>
<keyword evidence="4" id="KW-0597">Phosphoprotein</keyword>
<dbReference type="InterPro" id="IPR036020">
    <property type="entry name" value="WW_dom_sf"/>
</dbReference>
<proteinExistence type="predicted"/>
<sequence length="191" mass="21776">MPLPVALQSRLARRGLLKHVEPEPEEEIIAEDYDDDHIDYEATRIENLPPNWYKVIDPACGLPYYWNVKTDLVSWLSPNDPSSVVTKAAKKLKSNLDAEEKMEHSLHEKVEREELKERRYHRREELAPYPRSKKRKGHSPPWDPDIRRISQGLEGGLLGSICQWGRGSMGSVGGGQTPAFLLSVFHSKPEG</sequence>
<evidence type="ECO:0000256" key="11">
    <source>
        <dbReference type="ARBA" id="ARBA00023187"/>
    </source>
</evidence>
<protein>
    <recommendedName>
        <fullName evidence="3">Polyglutamine-binding protein 1</fullName>
    </recommendedName>
    <alternativeName>
        <fullName evidence="13">Polyglutamine tract-binding protein 1</fullName>
    </alternativeName>
</protein>
<dbReference type="SUPFAM" id="SSF51045">
    <property type="entry name" value="WW domain"/>
    <property type="match status" value="1"/>
</dbReference>
<evidence type="ECO:0000256" key="8">
    <source>
        <dbReference type="ARBA" id="ARBA00022859"/>
    </source>
</evidence>
<dbReference type="EMBL" id="OX395142">
    <property type="protein sequence ID" value="CAI5796103.1"/>
    <property type="molecule type" value="Genomic_DNA"/>
</dbReference>
<dbReference type="GO" id="GO:0005737">
    <property type="term" value="C:cytoplasm"/>
    <property type="evidence" value="ECO:0007669"/>
    <property type="project" value="TreeGrafter"/>
</dbReference>
<organism evidence="17 18">
    <name type="scientific">Podarcis lilfordi</name>
    <name type="common">Lilford's wall lizard</name>
    <dbReference type="NCBI Taxonomy" id="74358"/>
    <lineage>
        <taxon>Eukaryota</taxon>
        <taxon>Metazoa</taxon>
        <taxon>Chordata</taxon>
        <taxon>Craniata</taxon>
        <taxon>Vertebrata</taxon>
        <taxon>Euteleostomi</taxon>
        <taxon>Lepidosauria</taxon>
        <taxon>Squamata</taxon>
        <taxon>Bifurcata</taxon>
        <taxon>Unidentata</taxon>
        <taxon>Episquamata</taxon>
        <taxon>Laterata</taxon>
        <taxon>Lacertibaenia</taxon>
        <taxon>Lacertidae</taxon>
        <taxon>Podarcis</taxon>
    </lineage>
</organism>
<evidence type="ECO:0000256" key="9">
    <source>
        <dbReference type="ARBA" id="ARBA00023015"/>
    </source>
</evidence>
<evidence type="ECO:0000256" key="15">
    <source>
        <dbReference type="SAM" id="MobiDB-lite"/>
    </source>
</evidence>
<reference evidence="17" key="1">
    <citation type="submission" date="2022-12" db="EMBL/GenBank/DDBJ databases">
        <authorList>
            <person name="Alioto T."/>
            <person name="Alioto T."/>
            <person name="Gomez Garrido J."/>
        </authorList>
    </citation>
    <scope>NUCLEOTIDE SEQUENCE</scope>
</reference>
<keyword evidence="11" id="KW-0508">mRNA splicing</keyword>
<gene>
    <name evidence="17" type="ORF">PODLI_1B023394</name>
</gene>
<dbReference type="InterPro" id="IPR001202">
    <property type="entry name" value="WW_dom"/>
</dbReference>
<dbReference type="Gene3D" id="2.20.70.10">
    <property type="match status" value="1"/>
</dbReference>
<evidence type="ECO:0000313" key="18">
    <source>
        <dbReference type="Proteomes" id="UP001178461"/>
    </source>
</evidence>
<evidence type="ECO:0000256" key="10">
    <source>
        <dbReference type="ARBA" id="ARBA00023163"/>
    </source>
</evidence>
<dbReference type="GO" id="GO:0000380">
    <property type="term" value="P:alternative mRNA splicing, via spliceosome"/>
    <property type="evidence" value="ECO:0007669"/>
    <property type="project" value="TreeGrafter"/>
</dbReference>
<keyword evidence="7" id="KW-0677">Repeat</keyword>
<keyword evidence="18" id="KW-1185">Reference proteome</keyword>
<evidence type="ECO:0000256" key="7">
    <source>
        <dbReference type="ARBA" id="ARBA00022737"/>
    </source>
</evidence>
<dbReference type="GO" id="GO:0016607">
    <property type="term" value="C:nuclear speck"/>
    <property type="evidence" value="ECO:0007669"/>
    <property type="project" value="UniProtKB-SubCell"/>
</dbReference>
<dbReference type="GO" id="GO:0043021">
    <property type="term" value="F:ribonucleoprotein complex binding"/>
    <property type="evidence" value="ECO:0007669"/>
    <property type="project" value="TreeGrafter"/>
</dbReference>
<keyword evidence="6" id="KW-0507">mRNA processing</keyword>
<evidence type="ECO:0000256" key="5">
    <source>
        <dbReference type="ARBA" id="ARBA00022588"/>
    </source>
</evidence>
<comment type="subunit">
    <text evidence="14">Interacts with POU3F2/Brn-2, ATXN1, TXNL4A, HTT and AR. Interaction with ATXN1 correlates positively with the length of the polyglutamine tract. Interacts with RNA polymerase II large subunit in a phosphorylation-dependent manner. Forms a ternary complex with ATXN1 mutant and phosphorylated RNA polymerase II. Interacts (via C-terminus) with TXNL4A and CD2BP2. Interacts (via WW domain) with ATN1 and SF3B1, and may interact with additional splice factors. Interacts (via WW domain) with WBP11; Leading to reduce interaction between PQBP1 and TXNL4A. Interacts with CAPRIN1. Interacts with DDX1. Interacts with SFPQ. Interacts with KHSRP.</text>
</comment>
<evidence type="ECO:0000256" key="2">
    <source>
        <dbReference type="ARBA" id="ARBA00004463"/>
    </source>
</evidence>
<evidence type="ECO:0000256" key="6">
    <source>
        <dbReference type="ARBA" id="ARBA00022664"/>
    </source>
</evidence>
<evidence type="ECO:0000313" key="17">
    <source>
        <dbReference type="EMBL" id="CAI5796103.1"/>
    </source>
</evidence>
<dbReference type="AlphaFoldDB" id="A0AA35PSB5"/>
<comment type="subcellular location">
    <subcellularLocation>
        <location evidence="2">Cytoplasmic granule</location>
    </subcellularLocation>
    <subcellularLocation>
        <location evidence="1">Nucleus speckle</location>
    </subcellularLocation>
</comment>
<evidence type="ECO:0000259" key="16">
    <source>
        <dbReference type="PROSITE" id="PS50020"/>
    </source>
</evidence>
<evidence type="ECO:0000256" key="4">
    <source>
        <dbReference type="ARBA" id="ARBA00022553"/>
    </source>
</evidence>
<evidence type="ECO:0000256" key="3">
    <source>
        <dbReference type="ARBA" id="ARBA00021117"/>
    </source>
</evidence>
<dbReference type="PROSITE" id="PS50020">
    <property type="entry name" value="WW_DOMAIN_2"/>
    <property type="match status" value="1"/>
</dbReference>